<feature type="non-terminal residue" evidence="1">
    <location>
        <position position="1"/>
    </location>
</feature>
<accession>A0A699XRM2</accession>
<sequence>PGSTRAARVSEGVLKPVVSADSADDSGFRGESDRCRGGQSEGFALRVVHNGLADCHGVLEYGLPAPVQTHDR</sequence>
<gene>
    <name evidence="1" type="ORF">Tci_932555</name>
</gene>
<dbReference type="EMBL" id="BKCJ011879860">
    <property type="protein sequence ID" value="GFD60586.1"/>
    <property type="molecule type" value="Genomic_DNA"/>
</dbReference>
<proteinExistence type="predicted"/>
<comment type="caution">
    <text evidence="1">The sequence shown here is derived from an EMBL/GenBank/DDBJ whole genome shotgun (WGS) entry which is preliminary data.</text>
</comment>
<protein>
    <submittedName>
        <fullName evidence="1">Uncharacterized protein</fullName>
    </submittedName>
</protein>
<organism evidence="1">
    <name type="scientific">Tanacetum cinerariifolium</name>
    <name type="common">Dalmatian daisy</name>
    <name type="synonym">Chrysanthemum cinerariifolium</name>
    <dbReference type="NCBI Taxonomy" id="118510"/>
    <lineage>
        <taxon>Eukaryota</taxon>
        <taxon>Viridiplantae</taxon>
        <taxon>Streptophyta</taxon>
        <taxon>Embryophyta</taxon>
        <taxon>Tracheophyta</taxon>
        <taxon>Spermatophyta</taxon>
        <taxon>Magnoliopsida</taxon>
        <taxon>eudicotyledons</taxon>
        <taxon>Gunneridae</taxon>
        <taxon>Pentapetalae</taxon>
        <taxon>asterids</taxon>
        <taxon>campanulids</taxon>
        <taxon>Asterales</taxon>
        <taxon>Asteraceae</taxon>
        <taxon>Asteroideae</taxon>
        <taxon>Anthemideae</taxon>
        <taxon>Anthemidinae</taxon>
        <taxon>Tanacetum</taxon>
    </lineage>
</organism>
<name>A0A699XRM2_TANCI</name>
<dbReference type="AlphaFoldDB" id="A0A699XRM2"/>
<reference evidence="1" key="1">
    <citation type="journal article" date="2019" name="Sci. Rep.">
        <title>Draft genome of Tanacetum cinerariifolium, the natural source of mosquito coil.</title>
        <authorList>
            <person name="Yamashiro T."/>
            <person name="Shiraishi A."/>
            <person name="Satake H."/>
            <person name="Nakayama K."/>
        </authorList>
    </citation>
    <scope>NUCLEOTIDE SEQUENCE</scope>
</reference>
<evidence type="ECO:0000313" key="1">
    <source>
        <dbReference type="EMBL" id="GFD60586.1"/>
    </source>
</evidence>